<evidence type="ECO:0000256" key="5">
    <source>
        <dbReference type="SAM" id="MobiDB-lite"/>
    </source>
</evidence>
<evidence type="ECO:0000313" key="8">
    <source>
        <dbReference type="Proteomes" id="UP000076078"/>
    </source>
</evidence>
<dbReference type="Gene3D" id="3.40.640.10">
    <property type="entry name" value="Type I PLP-dependent aspartate aminotransferase-like (Major domain)"/>
    <property type="match status" value="1"/>
</dbReference>
<dbReference type="InParanoid" id="A0A151ZER0"/>
<dbReference type="EMBL" id="LODT01000029">
    <property type="protein sequence ID" value="KYQ92443.1"/>
    <property type="molecule type" value="Genomic_DNA"/>
</dbReference>
<dbReference type="OrthoDB" id="10264306at2759"/>
<keyword evidence="3 4" id="KW-0501">Molybdenum cofactor biosynthesis</keyword>
<dbReference type="PANTHER" id="PTHR14237:SF80">
    <property type="entry name" value="MOLYBDENUM COFACTOR SULFURASE"/>
    <property type="match status" value="1"/>
</dbReference>
<dbReference type="Pfam" id="PF03473">
    <property type="entry name" value="MOSC"/>
    <property type="match status" value="1"/>
</dbReference>
<dbReference type="GO" id="GO:0030170">
    <property type="term" value="F:pyridoxal phosphate binding"/>
    <property type="evidence" value="ECO:0007669"/>
    <property type="project" value="UniProtKB-UniRule"/>
</dbReference>
<evidence type="ECO:0000256" key="3">
    <source>
        <dbReference type="ARBA" id="ARBA00023150"/>
    </source>
</evidence>
<organism evidence="7 8">
    <name type="scientific">Tieghemostelium lacteum</name>
    <name type="common">Slime mold</name>
    <name type="synonym">Dictyostelium lacteum</name>
    <dbReference type="NCBI Taxonomy" id="361077"/>
    <lineage>
        <taxon>Eukaryota</taxon>
        <taxon>Amoebozoa</taxon>
        <taxon>Evosea</taxon>
        <taxon>Eumycetozoa</taxon>
        <taxon>Dictyostelia</taxon>
        <taxon>Dictyosteliales</taxon>
        <taxon>Raperosteliaceae</taxon>
        <taxon>Tieghemostelium</taxon>
    </lineage>
</organism>
<reference evidence="7 8" key="1">
    <citation type="submission" date="2015-12" db="EMBL/GenBank/DDBJ databases">
        <title>Dictyostelia acquired genes for synthesis and detection of signals that induce cell-type specialization by lateral gene transfer from prokaryotes.</title>
        <authorList>
            <person name="Gloeckner G."/>
            <person name="Schaap P."/>
        </authorList>
    </citation>
    <scope>NUCLEOTIDE SEQUENCE [LARGE SCALE GENOMIC DNA]</scope>
    <source>
        <strain evidence="7 8">TK</strain>
    </source>
</reference>
<accession>A0A151ZER0</accession>
<evidence type="ECO:0000256" key="2">
    <source>
        <dbReference type="ARBA" id="ARBA00022898"/>
    </source>
</evidence>
<evidence type="ECO:0000256" key="4">
    <source>
        <dbReference type="HAMAP-Rule" id="MF_03050"/>
    </source>
</evidence>
<dbReference type="AlphaFoldDB" id="A0A151ZER0"/>
<comment type="catalytic activity">
    <reaction evidence="4">
        <text>Mo-molybdopterin + L-cysteine + AH2 = thio-Mo-molybdopterin + L-alanine + A + H2O</text>
        <dbReference type="Rhea" id="RHEA:42636"/>
        <dbReference type="ChEBI" id="CHEBI:13193"/>
        <dbReference type="ChEBI" id="CHEBI:15377"/>
        <dbReference type="ChEBI" id="CHEBI:17499"/>
        <dbReference type="ChEBI" id="CHEBI:35235"/>
        <dbReference type="ChEBI" id="CHEBI:57972"/>
        <dbReference type="ChEBI" id="CHEBI:71302"/>
        <dbReference type="ChEBI" id="CHEBI:82685"/>
        <dbReference type="EC" id="2.8.1.9"/>
    </reaction>
</comment>
<dbReference type="InterPro" id="IPR000192">
    <property type="entry name" value="Aminotrans_V_dom"/>
</dbReference>
<sequence length="848" mass="96470">MQDIILVVVIIVLSILYIFKKNDKKDVKQQEFIEKEKEFIIMNSDYGYGGRIKEIRKQFPKLDDIVYLDHTSSTLYSSKQMENIQNELNSRIYCNPHSQNPLGIHTRDQIEYIREMILSLFNAPYREYSVVFTSGCTDSLKKVGEYFPWTPTQSTFYYAVESHNSLLGIREYACENQCQFKAIPNLYFKASSNQFTEICDIISESSNTEDQSYNLFAFPAQCNYNGSKYPLELIKRLKSKFKNLKILLDVAALVGTSPLDLTEYRPDFVALSFYKMFGYPTGLGALIIKNDCIGLLKKSYFGGGTVNASLAQERFHVPRDNPIQNLEDGTQSFLNIVSLKWGLEILKDLTMPSIQSHTFSLIRYLYRELSDLCHSNGAPLCQIYTDNHYQSSQGQGATLNLNLLKSDGMIIGFNEVEKIASLNGIFFRTGCFCNPGACHGYLELTKQDVLQQLQDGHVCWDDKDIIDGKPTGSIRLSLGYMSDFSDCWRLVEFLKCHFINDQKNQLLMETKEVMERSTDGEMDSDEITLDEVYVYPVKSCGGFRVTSQWEIVESGLKYDREWTIIDTSGNYLNQKKLPILAQISTVLSVETNQLILSVSEMEPLVIPLDYYPISNSDKIQVCGDKVDGLLYGISDCKVIGADCSQWLYKFTGKTCFLVRKSPTYHRVSRLTSMNTSKSGQQPPAANAGTDSSSSALQSHDTISFANESPFLLISDDSVKDLKERVRHLNPHSLDKWNWISKHSFRANFIVSSHNHKAYQEDNWDLFTIGKSLVFKCIGDCNRCKMICINQKMGIEEKEPLATLSSYRRNKGKIIFGQHLQLISNSSGSDRIFITVPSKINVLSFNNRS</sequence>
<dbReference type="EC" id="2.8.1.9" evidence="4"/>
<feature type="modified residue" description="N6-(pyridoxal phosphate)lysine" evidence="4">
    <location>
        <position position="275"/>
    </location>
</feature>
<dbReference type="PANTHER" id="PTHR14237">
    <property type="entry name" value="MOLYBDOPTERIN COFACTOR SULFURASE MOSC"/>
    <property type="match status" value="1"/>
</dbReference>
<dbReference type="GO" id="GO:0006777">
    <property type="term" value="P:Mo-molybdopterin cofactor biosynthetic process"/>
    <property type="evidence" value="ECO:0007669"/>
    <property type="project" value="UniProtKB-UniRule"/>
</dbReference>
<dbReference type="FunCoup" id="A0A151ZER0">
    <property type="interactions" value="2"/>
</dbReference>
<keyword evidence="2 4" id="KW-0663">Pyridoxal phosphate</keyword>
<comment type="function">
    <text evidence="4">Sulfurates the molybdenum cofactor. Sulfation of molybdenum is essential for xanthine dehydrogenase (XDH) and aldehyde oxidase (ADO) enzymes in which molybdenum cofactor is liganded by 1 oxygen and 1 sulfur atom in active form.</text>
</comment>
<gene>
    <name evidence="7" type="ORF">DLAC_06424</name>
</gene>
<protein>
    <recommendedName>
        <fullName evidence="4">Molybdenum cofactor sulfurase</fullName>
        <shortName evidence="4">MCS</shortName>
        <shortName evidence="4">MOS</shortName>
        <shortName evidence="4">MoCo sulfurase</shortName>
        <ecNumber evidence="4">2.8.1.9</ecNumber>
    </recommendedName>
    <alternativeName>
        <fullName evidence="4">Molybdenum cofactor sulfurtransferase</fullName>
    </alternativeName>
</protein>
<feature type="domain" description="MOSC" evidence="6">
    <location>
        <begin position="680"/>
        <end position="842"/>
    </location>
</feature>
<evidence type="ECO:0000256" key="1">
    <source>
        <dbReference type="ARBA" id="ARBA00022679"/>
    </source>
</evidence>
<dbReference type="GO" id="GO:0030151">
    <property type="term" value="F:molybdenum ion binding"/>
    <property type="evidence" value="ECO:0007669"/>
    <property type="project" value="UniProtKB-UniRule"/>
</dbReference>
<comment type="caution">
    <text evidence="7">The sequence shown here is derived from an EMBL/GenBank/DDBJ whole genome shotgun (WGS) entry which is preliminary data.</text>
</comment>
<dbReference type="STRING" id="361077.A0A151ZER0"/>
<dbReference type="Pfam" id="PF00266">
    <property type="entry name" value="Aminotran_5"/>
    <property type="match status" value="1"/>
</dbReference>
<dbReference type="InterPro" id="IPR015424">
    <property type="entry name" value="PyrdxlP-dep_Trfase"/>
</dbReference>
<name>A0A151ZER0_TIELA</name>
<comment type="cofactor">
    <cofactor evidence="4">
        <name>pyridoxal 5'-phosphate</name>
        <dbReference type="ChEBI" id="CHEBI:597326"/>
    </cofactor>
</comment>
<proteinExistence type="inferred from homology"/>
<keyword evidence="1 4" id="KW-0808">Transferase</keyword>
<dbReference type="InterPro" id="IPR028886">
    <property type="entry name" value="MoCo_sulfurase"/>
</dbReference>
<dbReference type="Gene3D" id="3.90.1150.10">
    <property type="entry name" value="Aspartate Aminotransferase, domain 1"/>
    <property type="match status" value="1"/>
</dbReference>
<dbReference type="OMA" id="PCTRCQM"/>
<evidence type="ECO:0000313" key="7">
    <source>
        <dbReference type="EMBL" id="KYQ92443.1"/>
    </source>
</evidence>
<dbReference type="PROSITE" id="PS51340">
    <property type="entry name" value="MOSC"/>
    <property type="match status" value="1"/>
</dbReference>
<feature type="active site" evidence="4">
    <location>
        <position position="433"/>
    </location>
</feature>
<feature type="region of interest" description="Disordered" evidence="5">
    <location>
        <begin position="671"/>
        <end position="695"/>
    </location>
</feature>
<dbReference type="SUPFAM" id="SSF53383">
    <property type="entry name" value="PLP-dependent transferases"/>
    <property type="match status" value="1"/>
</dbReference>
<dbReference type="Pfam" id="PF03476">
    <property type="entry name" value="MOSC_N"/>
    <property type="match status" value="1"/>
</dbReference>
<dbReference type="GO" id="GO:0008265">
    <property type="term" value="F:molybdenum cofactor sulfurtransferase activity"/>
    <property type="evidence" value="ECO:0007669"/>
    <property type="project" value="UniProtKB-UniRule"/>
</dbReference>
<dbReference type="SUPFAM" id="SSF141673">
    <property type="entry name" value="MOSC N-terminal domain-like"/>
    <property type="match status" value="1"/>
</dbReference>
<dbReference type="HAMAP" id="MF_03050">
    <property type="entry name" value="MOCOS"/>
    <property type="match status" value="1"/>
</dbReference>
<dbReference type="GO" id="GO:0016829">
    <property type="term" value="F:lyase activity"/>
    <property type="evidence" value="ECO:0007669"/>
    <property type="project" value="UniProtKB-UniRule"/>
</dbReference>
<dbReference type="InterPro" id="IPR005302">
    <property type="entry name" value="MoCF_Sase_C"/>
</dbReference>
<dbReference type="InterPro" id="IPR015421">
    <property type="entry name" value="PyrdxlP-dep_Trfase_major"/>
</dbReference>
<keyword evidence="8" id="KW-1185">Reference proteome</keyword>
<dbReference type="InterPro" id="IPR015422">
    <property type="entry name" value="PyrdxlP-dep_Trfase_small"/>
</dbReference>
<comment type="similarity">
    <text evidence="4">Belongs to the class-V pyridoxal-phosphate-dependent aminotransferase family. MOCOS subfamily.</text>
</comment>
<dbReference type="InterPro" id="IPR005303">
    <property type="entry name" value="MOCOS_middle"/>
</dbReference>
<dbReference type="Proteomes" id="UP000076078">
    <property type="component" value="Unassembled WGS sequence"/>
</dbReference>
<evidence type="ECO:0000259" key="6">
    <source>
        <dbReference type="PROSITE" id="PS51340"/>
    </source>
</evidence>